<protein>
    <recommendedName>
        <fullName evidence="3">Lipoprotein</fullName>
    </recommendedName>
</protein>
<evidence type="ECO:0000313" key="2">
    <source>
        <dbReference type="Proteomes" id="UP001201549"/>
    </source>
</evidence>
<keyword evidence="2" id="KW-1185">Reference proteome</keyword>
<sequence>MSLTSSMTGRLVISLMLLLVITGCSRQVRWKHPTPSTELLQKAMTDLHGYHVFSDFDTRDNSLLSREDAVKMLADNSLITSDTPNFKFISFSGNEITIVGYNQYYRPKTQNYRSPIIYRYRGKLEDAVYSLPHMAPVLGDLKVTSKPIENVQLWLVNEQQAASTDFDGSLMFKVWNGEYFDISAFTTKSWDYLF</sequence>
<accession>A0ABT2FPB5</accession>
<evidence type="ECO:0008006" key="3">
    <source>
        <dbReference type="Google" id="ProtNLM"/>
    </source>
</evidence>
<organism evidence="1 2">
    <name type="scientific">Shewanella electrica</name>
    <dbReference type="NCBI Taxonomy" id="515560"/>
    <lineage>
        <taxon>Bacteria</taxon>
        <taxon>Pseudomonadati</taxon>
        <taxon>Pseudomonadota</taxon>
        <taxon>Gammaproteobacteria</taxon>
        <taxon>Alteromonadales</taxon>
        <taxon>Shewanellaceae</taxon>
        <taxon>Shewanella</taxon>
    </lineage>
</organism>
<proteinExistence type="predicted"/>
<evidence type="ECO:0000313" key="1">
    <source>
        <dbReference type="EMBL" id="MCS4557490.1"/>
    </source>
</evidence>
<name>A0ABT2FPB5_9GAMM</name>
<reference evidence="2" key="1">
    <citation type="submission" date="2023-07" db="EMBL/GenBank/DDBJ databases">
        <title>Shewanella mangrovi sp. nov., an acetaldehyde- degrading bacterium isolated from mangrove sediment.</title>
        <authorList>
            <person name="Liu Y."/>
        </authorList>
    </citation>
    <scope>NUCLEOTIDE SEQUENCE [LARGE SCALE GENOMIC DNA]</scope>
    <source>
        <strain evidence="2">C32</strain>
    </source>
</reference>
<dbReference type="RefSeq" id="WP_238896969.1">
    <property type="nucleotide sequence ID" value="NZ_JAKOGG010000010.1"/>
</dbReference>
<gene>
    <name evidence="1" type="ORF">L9G74_13645</name>
</gene>
<dbReference type="EMBL" id="JAKOGG010000010">
    <property type="protein sequence ID" value="MCS4557490.1"/>
    <property type="molecule type" value="Genomic_DNA"/>
</dbReference>
<comment type="caution">
    <text evidence="1">The sequence shown here is derived from an EMBL/GenBank/DDBJ whole genome shotgun (WGS) entry which is preliminary data.</text>
</comment>
<dbReference type="Proteomes" id="UP001201549">
    <property type="component" value="Unassembled WGS sequence"/>
</dbReference>